<evidence type="ECO:0000256" key="8">
    <source>
        <dbReference type="ARBA" id="ARBA00022990"/>
    </source>
</evidence>
<dbReference type="GO" id="GO:0046972">
    <property type="term" value="F:histone H4K16 acetyltransferase activity"/>
    <property type="evidence" value="ECO:0007669"/>
    <property type="project" value="TreeGrafter"/>
</dbReference>
<evidence type="ECO:0000313" key="16">
    <source>
        <dbReference type="EMBL" id="OXG10703.1"/>
    </source>
</evidence>
<dbReference type="InterPro" id="IPR040706">
    <property type="entry name" value="Zf-MYST"/>
</dbReference>
<dbReference type="Pfam" id="PF17772">
    <property type="entry name" value="zf-MYST"/>
    <property type="match status" value="1"/>
</dbReference>
<dbReference type="OrthoDB" id="787137at2759"/>
<comment type="similarity">
    <text evidence="2">Belongs to the MYST (SAS/MOZ) family.</text>
</comment>
<dbReference type="InterPro" id="IPR016197">
    <property type="entry name" value="Chromo-like_dom_sf"/>
</dbReference>
<comment type="caution">
    <text evidence="16">The sequence shown here is derived from an EMBL/GenBank/DDBJ whole genome shotgun (WGS) entry which is preliminary data.</text>
</comment>
<dbReference type="Gene3D" id="3.30.60.60">
    <property type="entry name" value="N-acetyl transferase-like"/>
    <property type="match status" value="1"/>
</dbReference>
<evidence type="ECO:0000259" key="15">
    <source>
        <dbReference type="PROSITE" id="PS51726"/>
    </source>
</evidence>
<keyword evidence="12" id="KW-0012">Acyltransferase</keyword>
<dbReference type="Gene3D" id="3.40.630.30">
    <property type="match status" value="1"/>
</dbReference>
<feature type="active site" description="Proton donor/acceptor" evidence="13">
    <location>
        <position position="383"/>
    </location>
</feature>
<keyword evidence="7" id="KW-0862">Zinc</keyword>
<dbReference type="Gene3D" id="2.30.30.140">
    <property type="match status" value="1"/>
</dbReference>
<dbReference type="Gene3D" id="1.10.10.10">
    <property type="entry name" value="Winged helix-like DNA-binding domain superfamily/Winged helix DNA-binding domain"/>
    <property type="match status" value="1"/>
</dbReference>
<dbReference type="InterPro" id="IPR025995">
    <property type="entry name" value="Tudor-knot"/>
</dbReference>
<dbReference type="FunFam" id="3.40.630.30:FF:000156">
    <property type="entry name" value="Histone acetyltransferase"/>
    <property type="match status" value="1"/>
</dbReference>
<evidence type="ECO:0000256" key="14">
    <source>
        <dbReference type="SAM" id="MobiDB-lite"/>
    </source>
</evidence>
<evidence type="ECO:0000256" key="4">
    <source>
        <dbReference type="ARBA" id="ARBA00022679"/>
    </source>
</evidence>
<dbReference type="InterPro" id="IPR036388">
    <property type="entry name" value="WH-like_DNA-bd_sf"/>
</dbReference>
<comment type="subcellular location">
    <subcellularLocation>
        <location evidence="1">Nucleus</location>
    </subcellularLocation>
</comment>
<keyword evidence="9" id="KW-0805">Transcription regulation</keyword>
<dbReference type="GO" id="GO:0006355">
    <property type="term" value="P:regulation of DNA-templated transcription"/>
    <property type="evidence" value="ECO:0007669"/>
    <property type="project" value="InterPro"/>
</dbReference>
<dbReference type="Proteomes" id="UP000199727">
    <property type="component" value="Unassembled WGS sequence"/>
</dbReference>
<sequence>MASTVPSTSLAGKEAEKRTLVLGNQYTVSRESHPSHLATVLDVRRNRNGVTEAYVSYAGKDKRLDAWIEEKELGEEIAGPSKVLSSEIQTGSNSAPIRDTSEAPESSKRAATSPSVESSPEREHATLTRVRNFEDVRFGEYLIKTWYYSPYPLPYTESSSSAPHETFSSSRKRKLSDSNGQATSMVSQPSAHRPAHGVAAKDALQHPSKSQMGRTVSDVFSTGLERKSSKRRLWVCDLCFKYMRTRTGWDRHSSSCTMLQPPGRRVYQRGSYTIWEVDGATAPLYCQNISLFGKLFIDHKSVFFHVENFLFYIICDAATSRRDQAMAFFSKEKVSYDDYNLACIVTFPPFQNRGFGKLLIEFSYYLTKHPSTRPKSLSPGTPERPLSDLGLKGYTAYWVSVVLRFLRFLLKDAEPMKSTESPRKDRRMSKSQSPMKPASGRTLRVRKEDPQKGEKVTVCGDVLTKMPITGHPGQYTVALSLMEIAKVCHLRIDDTAFTLSELGFLHQRRAATFPIQRNGHVHGEGYHPPGTTADGGEDPSGEDRIEDEDLGEWKDTEIVVSRGMVEEAWEKWRVKERGVLDEDCVLL</sequence>
<dbReference type="EMBL" id="AMKT01000101">
    <property type="protein sequence ID" value="OXG10703.1"/>
    <property type="molecule type" value="Genomic_DNA"/>
</dbReference>
<feature type="region of interest" description="Disordered" evidence="14">
    <location>
        <begin position="518"/>
        <end position="550"/>
    </location>
</feature>
<feature type="region of interest" description="Disordered" evidence="14">
    <location>
        <begin position="157"/>
        <end position="215"/>
    </location>
</feature>
<dbReference type="GO" id="GO:0005634">
    <property type="term" value="C:nucleus"/>
    <property type="evidence" value="ECO:0007669"/>
    <property type="project" value="UniProtKB-SubCell"/>
</dbReference>
<evidence type="ECO:0000256" key="10">
    <source>
        <dbReference type="ARBA" id="ARBA00023163"/>
    </source>
</evidence>
<keyword evidence="4" id="KW-0808">Transferase</keyword>
<feature type="compositionally biased region" description="Polar residues" evidence="14">
    <location>
        <begin position="157"/>
        <end position="169"/>
    </location>
</feature>
<feature type="compositionally biased region" description="Basic and acidic residues" evidence="14">
    <location>
        <begin position="99"/>
        <end position="108"/>
    </location>
</feature>
<evidence type="ECO:0000256" key="9">
    <source>
        <dbReference type="ARBA" id="ARBA00023015"/>
    </source>
</evidence>
<gene>
    <name evidence="16" type="ORF">C361_06736</name>
</gene>
<evidence type="ECO:0000256" key="6">
    <source>
        <dbReference type="ARBA" id="ARBA00022771"/>
    </source>
</evidence>
<evidence type="ECO:0000256" key="3">
    <source>
        <dbReference type="ARBA" id="ARBA00013184"/>
    </source>
</evidence>
<evidence type="ECO:0000313" key="17">
    <source>
        <dbReference type="Proteomes" id="UP000199727"/>
    </source>
</evidence>
<dbReference type="InterPro" id="IPR002717">
    <property type="entry name" value="HAT_MYST-type"/>
</dbReference>
<evidence type="ECO:0000256" key="12">
    <source>
        <dbReference type="ARBA" id="ARBA00023315"/>
    </source>
</evidence>
<evidence type="ECO:0000256" key="5">
    <source>
        <dbReference type="ARBA" id="ARBA00022723"/>
    </source>
</evidence>
<feature type="compositionally biased region" description="Polar residues" evidence="14">
    <location>
        <begin position="177"/>
        <end position="190"/>
    </location>
</feature>
<keyword evidence="6" id="KW-0863">Zinc-finger</keyword>
<feature type="region of interest" description="Disordered" evidence="14">
    <location>
        <begin position="417"/>
        <end position="451"/>
    </location>
</feature>
<dbReference type="EC" id="2.3.1.48" evidence="3"/>
<reference evidence="16 17" key="1">
    <citation type="submission" date="2017-06" db="EMBL/GenBank/DDBJ databases">
        <title>Global population genomics of the pathogenic fungus Cryptococcus neoformans var. grubii.</title>
        <authorList>
            <person name="Cuomo C."/>
            <person name="Litvintseva A."/>
            <person name="Chen Y."/>
            <person name="Young S."/>
            <person name="Zeng Q."/>
            <person name="Chapman S."/>
            <person name="Gujja S."/>
            <person name="Saif S."/>
            <person name="Birren B."/>
        </authorList>
    </citation>
    <scope>NUCLEOTIDE SEQUENCE [LARGE SCALE GENOMIC DNA]</scope>
    <source>
        <strain evidence="16 17">Tu259-1</strain>
    </source>
</reference>
<evidence type="ECO:0000256" key="13">
    <source>
        <dbReference type="PIRSR" id="PIRSR602717-51"/>
    </source>
</evidence>
<evidence type="ECO:0000256" key="1">
    <source>
        <dbReference type="ARBA" id="ARBA00004123"/>
    </source>
</evidence>
<feature type="compositionally biased region" description="Polar residues" evidence="14">
    <location>
        <begin position="83"/>
        <end position="95"/>
    </location>
</feature>
<dbReference type="GO" id="GO:0035267">
    <property type="term" value="C:NuA4 histone acetyltransferase complex"/>
    <property type="evidence" value="ECO:0007669"/>
    <property type="project" value="TreeGrafter"/>
</dbReference>
<dbReference type="Pfam" id="PF01853">
    <property type="entry name" value="MOZ_SAS"/>
    <property type="match status" value="1"/>
</dbReference>
<evidence type="ECO:0000256" key="11">
    <source>
        <dbReference type="ARBA" id="ARBA00023242"/>
    </source>
</evidence>
<dbReference type="InterPro" id="IPR016181">
    <property type="entry name" value="Acyl_CoA_acyltransferase"/>
</dbReference>
<dbReference type="PROSITE" id="PS51726">
    <property type="entry name" value="MYST_HAT"/>
    <property type="match status" value="1"/>
</dbReference>
<protein>
    <recommendedName>
        <fullName evidence="3">histone acetyltransferase</fullName>
        <ecNumber evidence="3">2.3.1.48</ecNumber>
    </recommendedName>
</protein>
<dbReference type="AlphaFoldDB" id="A0A854Q1W0"/>
<accession>A0A854Q1W0</accession>
<feature type="domain" description="MYST-type HAT" evidence="15">
    <location>
        <begin position="128"/>
        <end position="555"/>
    </location>
</feature>
<dbReference type="InterPro" id="IPR050603">
    <property type="entry name" value="MYST_HAT"/>
</dbReference>
<keyword evidence="11" id="KW-0539">Nucleus</keyword>
<feature type="region of interest" description="Disordered" evidence="14">
    <location>
        <begin position="78"/>
        <end position="126"/>
    </location>
</feature>
<dbReference type="PANTHER" id="PTHR10615:SF219">
    <property type="entry name" value="HISTONE ACETYLTRANSFERASE KAT5"/>
    <property type="match status" value="1"/>
</dbReference>
<dbReference type="Pfam" id="PF11717">
    <property type="entry name" value="Tudor-knot"/>
    <property type="match status" value="1"/>
</dbReference>
<feature type="compositionally biased region" description="Acidic residues" evidence="14">
    <location>
        <begin position="535"/>
        <end position="550"/>
    </location>
</feature>
<evidence type="ECO:0000256" key="2">
    <source>
        <dbReference type="ARBA" id="ARBA00010107"/>
    </source>
</evidence>
<name>A0A854Q1W0_CRYNE</name>
<keyword evidence="8" id="KW-0007">Acetylation</keyword>
<keyword evidence="10" id="KW-0804">Transcription</keyword>
<feature type="compositionally biased region" description="Polar residues" evidence="14">
    <location>
        <begin position="109"/>
        <end position="118"/>
    </location>
</feature>
<organism evidence="16 17">
    <name type="scientific">Cryptococcus neoformans Tu259-1</name>
    <dbReference type="NCBI Taxonomy" id="1230072"/>
    <lineage>
        <taxon>Eukaryota</taxon>
        <taxon>Fungi</taxon>
        <taxon>Dikarya</taxon>
        <taxon>Basidiomycota</taxon>
        <taxon>Agaricomycotina</taxon>
        <taxon>Tremellomycetes</taxon>
        <taxon>Tremellales</taxon>
        <taxon>Cryptococcaceae</taxon>
        <taxon>Cryptococcus</taxon>
        <taxon>Cryptococcus neoformans species complex</taxon>
    </lineage>
</organism>
<keyword evidence="5" id="KW-0479">Metal-binding</keyword>
<dbReference type="PANTHER" id="PTHR10615">
    <property type="entry name" value="HISTONE ACETYLTRANSFERASE"/>
    <property type="match status" value="1"/>
</dbReference>
<evidence type="ECO:0000256" key="7">
    <source>
        <dbReference type="ARBA" id="ARBA00022833"/>
    </source>
</evidence>
<proteinExistence type="inferred from homology"/>
<dbReference type="SUPFAM" id="SSF55729">
    <property type="entry name" value="Acyl-CoA N-acyltransferases (Nat)"/>
    <property type="match status" value="1"/>
</dbReference>
<dbReference type="SUPFAM" id="SSF54160">
    <property type="entry name" value="Chromo domain-like"/>
    <property type="match status" value="1"/>
</dbReference>
<dbReference type="GO" id="GO:0008270">
    <property type="term" value="F:zinc ion binding"/>
    <property type="evidence" value="ECO:0007669"/>
    <property type="project" value="UniProtKB-KW"/>
</dbReference>